<accession>A0A938XR71</accession>
<evidence type="ECO:0000313" key="3">
    <source>
        <dbReference type="EMBL" id="MBM7556214.1"/>
    </source>
</evidence>
<dbReference type="InterPro" id="IPR043519">
    <property type="entry name" value="NT_sf"/>
</dbReference>
<dbReference type="GO" id="GO:0005737">
    <property type="term" value="C:cytoplasm"/>
    <property type="evidence" value="ECO:0007669"/>
    <property type="project" value="UniProtKB-SubCell"/>
</dbReference>
<dbReference type="PANTHER" id="PTHR21043">
    <property type="entry name" value="IOJAP SUPERFAMILY ORTHOLOG"/>
    <property type="match status" value="1"/>
</dbReference>
<protein>
    <recommendedName>
        <fullName evidence="2">Ribosomal silencing factor RsfS</fullName>
    </recommendedName>
</protein>
<dbReference type="RefSeq" id="WP_204700924.1">
    <property type="nucleotide sequence ID" value="NZ_JAFBDQ010000004.1"/>
</dbReference>
<gene>
    <name evidence="2" type="primary">rsfS</name>
    <name evidence="3" type="ORF">JOC47_001050</name>
</gene>
<organism evidence="3 4">
    <name type="scientific">Halanaerobacter jeridensis</name>
    <dbReference type="NCBI Taxonomy" id="706427"/>
    <lineage>
        <taxon>Bacteria</taxon>
        <taxon>Bacillati</taxon>
        <taxon>Bacillota</taxon>
        <taxon>Clostridia</taxon>
        <taxon>Halanaerobiales</taxon>
        <taxon>Halobacteroidaceae</taxon>
        <taxon>Halanaerobacter</taxon>
    </lineage>
</organism>
<keyword evidence="4" id="KW-1185">Reference proteome</keyword>
<dbReference type="GO" id="GO:0042256">
    <property type="term" value="P:cytosolic ribosome assembly"/>
    <property type="evidence" value="ECO:0007669"/>
    <property type="project" value="UniProtKB-UniRule"/>
</dbReference>
<dbReference type="GO" id="GO:0043023">
    <property type="term" value="F:ribosomal large subunit binding"/>
    <property type="evidence" value="ECO:0007669"/>
    <property type="project" value="TreeGrafter"/>
</dbReference>
<dbReference type="GO" id="GO:0017148">
    <property type="term" value="P:negative regulation of translation"/>
    <property type="evidence" value="ECO:0007669"/>
    <property type="project" value="UniProtKB-UniRule"/>
</dbReference>
<dbReference type="EMBL" id="JAFBDQ010000004">
    <property type="protein sequence ID" value="MBM7556214.1"/>
    <property type="molecule type" value="Genomic_DNA"/>
</dbReference>
<sequence>MALNSLDVAKKAAKAADEKSAEDILVLGMDGISILADYFVICSGTSTTQVNAIVNSIEGELEEKIELIRKEGTDGARWAVLDYGDVIIHVFHDEQREYYQLEKLWGDAERIDWSK</sequence>
<comment type="subcellular location">
    <subcellularLocation>
        <location evidence="2">Cytoplasm</location>
    </subcellularLocation>
</comment>
<dbReference type="SUPFAM" id="SSF81301">
    <property type="entry name" value="Nucleotidyltransferase"/>
    <property type="match status" value="1"/>
</dbReference>
<reference evidence="3" key="1">
    <citation type="submission" date="2021-01" db="EMBL/GenBank/DDBJ databases">
        <title>Genomic Encyclopedia of Type Strains, Phase IV (KMG-IV): sequencing the most valuable type-strain genomes for metagenomic binning, comparative biology and taxonomic classification.</title>
        <authorList>
            <person name="Goeker M."/>
        </authorList>
    </citation>
    <scope>NUCLEOTIDE SEQUENCE</scope>
    <source>
        <strain evidence="3">DSM 23230</strain>
    </source>
</reference>
<dbReference type="Proteomes" id="UP000774000">
    <property type="component" value="Unassembled WGS sequence"/>
</dbReference>
<dbReference type="PANTHER" id="PTHR21043:SF0">
    <property type="entry name" value="MITOCHONDRIAL ASSEMBLY OF RIBOSOMAL LARGE SUBUNIT PROTEIN 1"/>
    <property type="match status" value="1"/>
</dbReference>
<keyword evidence="2" id="KW-0678">Repressor</keyword>
<comment type="similarity">
    <text evidence="1 2">Belongs to the Iojap/RsfS family.</text>
</comment>
<comment type="function">
    <text evidence="2">Functions as a ribosomal silencing factor. Interacts with ribosomal protein uL14 (rplN), blocking formation of intersubunit bridge B8. Prevents association of the 30S and 50S ribosomal subunits and the formation of functional ribosomes, thus repressing translation.</text>
</comment>
<dbReference type="Pfam" id="PF02410">
    <property type="entry name" value="RsfS"/>
    <property type="match status" value="1"/>
</dbReference>
<comment type="subunit">
    <text evidence="2">Interacts with ribosomal protein uL14 (rplN).</text>
</comment>
<dbReference type="Gene3D" id="3.30.460.10">
    <property type="entry name" value="Beta Polymerase, domain 2"/>
    <property type="match status" value="1"/>
</dbReference>
<dbReference type="GO" id="GO:0090071">
    <property type="term" value="P:negative regulation of ribosome biogenesis"/>
    <property type="evidence" value="ECO:0007669"/>
    <property type="project" value="UniProtKB-UniRule"/>
</dbReference>
<evidence type="ECO:0000256" key="1">
    <source>
        <dbReference type="ARBA" id="ARBA00010574"/>
    </source>
</evidence>
<name>A0A938XR71_9FIRM</name>
<dbReference type="HAMAP" id="MF_01477">
    <property type="entry name" value="Iojap_RsfS"/>
    <property type="match status" value="1"/>
</dbReference>
<proteinExistence type="inferred from homology"/>
<comment type="caution">
    <text evidence="3">The sequence shown here is derived from an EMBL/GenBank/DDBJ whole genome shotgun (WGS) entry which is preliminary data.</text>
</comment>
<dbReference type="AlphaFoldDB" id="A0A938XR71"/>
<dbReference type="InterPro" id="IPR004394">
    <property type="entry name" value="Iojap/RsfS/C7orf30"/>
</dbReference>
<keyword evidence="2" id="KW-0963">Cytoplasm</keyword>
<keyword evidence="2" id="KW-0810">Translation regulation</keyword>
<evidence type="ECO:0000256" key="2">
    <source>
        <dbReference type="HAMAP-Rule" id="MF_01477"/>
    </source>
</evidence>
<dbReference type="NCBIfam" id="TIGR00090">
    <property type="entry name" value="rsfS_iojap_ybeB"/>
    <property type="match status" value="1"/>
</dbReference>
<evidence type="ECO:0000313" key="4">
    <source>
        <dbReference type="Proteomes" id="UP000774000"/>
    </source>
</evidence>